<gene>
    <name evidence="7" type="ORF">HYZ11_18800</name>
</gene>
<evidence type="ECO:0000313" key="7">
    <source>
        <dbReference type="EMBL" id="MBI3129663.1"/>
    </source>
</evidence>
<reference evidence="7" key="1">
    <citation type="submission" date="2020-07" db="EMBL/GenBank/DDBJ databases">
        <title>Huge and variable diversity of episymbiotic CPR bacteria and DPANN archaea in groundwater ecosystems.</title>
        <authorList>
            <person name="He C.Y."/>
            <person name="Keren R."/>
            <person name="Whittaker M."/>
            <person name="Farag I.F."/>
            <person name="Doudna J."/>
            <person name="Cate J.H.D."/>
            <person name="Banfield J.F."/>
        </authorList>
    </citation>
    <scope>NUCLEOTIDE SEQUENCE</scope>
    <source>
        <strain evidence="7">NC_groundwater_763_Ag_S-0.2um_68_21</strain>
    </source>
</reference>
<dbReference type="GO" id="GO:0004803">
    <property type="term" value="F:transposase activity"/>
    <property type="evidence" value="ECO:0007669"/>
    <property type="project" value="UniProtKB-UniRule"/>
</dbReference>
<dbReference type="PANTHER" id="PTHR33217">
    <property type="entry name" value="TRANSPOSASE FOR INSERTION SEQUENCE ELEMENT IS1081"/>
    <property type="match status" value="1"/>
</dbReference>
<organism evidence="7 8">
    <name type="scientific">Tectimicrobiota bacterium</name>
    <dbReference type="NCBI Taxonomy" id="2528274"/>
    <lineage>
        <taxon>Bacteria</taxon>
        <taxon>Pseudomonadati</taxon>
        <taxon>Nitrospinota/Tectimicrobiota group</taxon>
        <taxon>Candidatus Tectimicrobiota</taxon>
    </lineage>
</organism>
<comment type="similarity">
    <text evidence="2 6">Belongs to the transposase mutator family.</text>
</comment>
<dbReference type="Proteomes" id="UP000782312">
    <property type="component" value="Unassembled WGS sequence"/>
</dbReference>
<dbReference type="InterPro" id="IPR001207">
    <property type="entry name" value="Transposase_mutator"/>
</dbReference>
<evidence type="ECO:0000256" key="3">
    <source>
        <dbReference type="ARBA" id="ARBA00022578"/>
    </source>
</evidence>
<keyword evidence="6" id="KW-0814">Transposable element</keyword>
<dbReference type="AlphaFoldDB" id="A0A932I402"/>
<dbReference type="EMBL" id="JACPUR010000041">
    <property type="protein sequence ID" value="MBI3129663.1"/>
    <property type="molecule type" value="Genomic_DNA"/>
</dbReference>
<evidence type="ECO:0000256" key="2">
    <source>
        <dbReference type="ARBA" id="ARBA00010961"/>
    </source>
</evidence>
<dbReference type="Pfam" id="PF00872">
    <property type="entry name" value="Transposase_mut"/>
    <property type="match status" value="1"/>
</dbReference>
<protein>
    <recommendedName>
        <fullName evidence="6">Mutator family transposase</fullName>
    </recommendedName>
</protein>
<dbReference type="PANTHER" id="PTHR33217:SF7">
    <property type="entry name" value="TRANSPOSASE FOR INSERTION SEQUENCE ELEMENT IS1081"/>
    <property type="match status" value="1"/>
</dbReference>
<name>A0A932I402_UNCTE</name>
<dbReference type="GO" id="GO:0006313">
    <property type="term" value="P:DNA transposition"/>
    <property type="evidence" value="ECO:0007669"/>
    <property type="project" value="UniProtKB-UniRule"/>
</dbReference>
<evidence type="ECO:0000256" key="6">
    <source>
        <dbReference type="RuleBase" id="RU365089"/>
    </source>
</evidence>
<keyword evidence="5 6" id="KW-0233">DNA recombination</keyword>
<keyword evidence="4 6" id="KW-0238">DNA-binding</keyword>
<dbReference type="GO" id="GO:0003677">
    <property type="term" value="F:DNA binding"/>
    <property type="evidence" value="ECO:0007669"/>
    <property type="project" value="UniProtKB-UniRule"/>
</dbReference>
<evidence type="ECO:0000256" key="4">
    <source>
        <dbReference type="ARBA" id="ARBA00023125"/>
    </source>
</evidence>
<proteinExistence type="inferred from homology"/>
<sequence length="227" mass="25681">MEGRKRLLGFVQSDTENSQVLAPFLRGLLERGLDISRGVLVVVDGGKGLRKAVEAAFNRGARRALVQRCQWHKRENVVRPLPKGEQRTWRGRLARAWERPTYGEARSAVLELHGELEERNLSAAGSLEEGFEETLTLHRLGVFALLGRSLKTTNVIESVLSQVEGHCAKVDAWRNSGQKHRWLAASLLDTEPRLRRIKGYRHLPKLREALQRELKIEDEGKASREAA</sequence>
<evidence type="ECO:0000256" key="1">
    <source>
        <dbReference type="ARBA" id="ARBA00002190"/>
    </source>
</evidence>
<evidence type="ECO:0000256" key="5">
    <source>
        <dbReference type="ARBA" id="ARBA00023172"/>
    </source>
</evidence>
<keyword evidence="3 6" id="KW-0815">Transposition</keyword>
<accession>A0A932I402</accession>
<comment type="caution">
    <text evidence="7">The sequence shown here is derived from an EMBL/GenBank/DDBJ whole genome shotgun (WGS) entry which is preliminary data.</text>
</comment>
<evidence type="ECO:0000313" key="8">
    <source>
        <dbReference type="Proteomes" id="UP000782312"/>
    </source>
</evidence>
<comment type="function">
    <text evidence="1 6">Required for the transposition of the insertion element.</text>
</comment>